<reference evidence="3" key="1">
    <citation type="submission" date="2024-07" db="EMBL/GenBank/DDBJ databases">
        <title>Two chromosome-level genome assemblies of Korean endemic species Abeliophyllum distichum and Forsythia ovata (Oleaceae).</title>
        <authorList>
            <person name="Jang H."/>
        </authorList>
    </citation>
    <scope>NUCLEOTIDE SEQUENCE [LARGE SCALE GENOMIC DNA]</scope>
</reference>
<sequence length="224" mass="25092">MGPAGIGTRRHVDSAVVASLGIGKQARHTNTSSIATTNGKDTSNNDATTVTMKYTRQQVEQSEKSEEFVRESIDVVVAKVDPVNPKSVTPEPLRSERKYSNIEMGEESFVSIVQRTTMIKWNHDDQVEDKNGDEAVDDTKWWENESQFLLSSHQLMEGRSLCDELLQIQSPNRDGNENGQGLNHKPLLSNYARIGPEDLKKDLEECQCLVYIGSINVTHDPYID</sequence>
<protein>
    <submittedName>
        <fullName evidence="2">NAC domain-containing protein 8</fullName>
    </submittedName>
</protein>
<dbReference type="Proteomes" id="UP001604277">
    <property type="component" value="Unassembled WGS sequence"/>
</dbReference>
<feature type="region of interest" description="Disordered" evidence="1">
    <location>
        <begin position="26"/>
        <end position="46"/>
    </location>
</feature>
<dbReference type="EMBL" id="JBFOLJ010000007">
    <property type="protein sequence ID" value="KAL2523468.1"/>
    <property type="molecule type" value="Genomic_DNA"/>
</dbReference>
<gene>
    <name evidence="2" type="ORF">Fot_27391</name>
</gene>
<accession>A0ABD1UEK6</accession>
<organism evidence="2 3">
    <name type="scientific">Forsythia ovata</name>
    <dbReference type="NCBI Taxonomy" id="205694"/>
    <lineage>
        <taxon>Eukaryota</taxon>
        <taxon>Viridiplantae</taxon>
        <taxon>Streptophyta</taxon>
        <taxon>Embryophyta</taxon>
        <taxon>Tracheophyta</taxon>
        <taxon>Spermatophyta</taxon>
        <taxon>Magnoliopsida</taxon>
        <taxon>eudicotyledons</taxon>
        <taxon>Gunneridae</taxon>
        <taxon>Pentapetalae</taxon>
        <taxon>asterids</taxon>
        <taxon>lamiids</taxon>
        <taxon>Lamiales</taxon>
        <taxon>Oleaceae</taxon>
        <taxon>Forsythieae</taxon>
        <taxon>Forsythia</taxon>
    </lineage>
</organism>
<feature type="compositionally biased region" description="Polar residues" evidence="1">
    <location>
        <begin position="28"/>
        <end position="46"/>
    </location>
</feature>
<name>A0ABD1UEK6_9LAMI</name>
<proteinExistence type="predicted"/>
<evidence type="ECO:0000313" key="3">
    <source>
        <dbReference type="Proteomes" id="UP001604277"/>
    </source>
</evidence>
<evidence type="ECO:0000256" key="1">
    <source>
        <dbReference type="SAM" id="MobiDB-lite"/>
    </source>
</evidence>
<evidence type="ECO:0000313" key="2">
    <source>
        <dbReference type="EMBL" id="KAL2523468.1"/>
    </source>
</evidence>
<comment type="caution">
    <text evidence="2">The sequence shown here is derived from an EMBL/GenBank/DDBJ whole genome shotgun (WGS) entry which is preliminary data.</text>
</comment>
<keyword evidence="3" id="KW-1185">Reference proteome</keyword>
<dbReference type="AlphaFoldDB" id="A0ABD1UEK6"/>